<comment type="caution">
    <text evidence="2">The sequence shown here is derived from an EMBL/GenBank/DDBJ whole genome shotgun (WGS) entry which is preliminary data.</text>
</comment>
<reference evidence="2 3" key="1">
    <citation type="submission" date="2024-11" db="EMBL/GenBank/DDBJ databases">
        <title>Adaptive evolution of stress response genes in parasites aligns with host niche diversity.</title>
        <authorList>
            <person name="Hahn C."/>
            <person name="Resl P."/>
        </authorList>
    </citation>
    <scope>NUCLEOTIDE SEQUENCE [LARGE SCALE GENOMIC DNA]</scope>
    <source>
        <strain evidence="2">EGGRZ-B1_66</strain>
        <tissue evidence="2">Body</tissue>
    </source>
</reference>
<protein>
    <submittedName>
        <fullName evidence="2">Uncharacterized protein</fullName>
    </submittedName>
</protein>
<keyword evidence="1" id="KW-0472">Membrane</keyword>
<keyword evidence="1" id="KW-0812">Transmembrane</keyword>
<evidence type="ECO:0000256" key="1">
    <source>
        <dbReference type="SAM" id="Phobius"/>
    </source>
</evidence>
<proteinExistence type="predicted"/>
<organism evidence="2 3">
    <name type="scientific">Cichlidogyrus casuarinus</name>
    <dbReference type="NCBI Taxonomy" id="1844966"/>
    <lineage>
        <taxon>Eukaryota</taxon>
        <taxon>Metazoa</taxon>
        <taxon>Spiralia</taxon>
        <taxon>Lophotrochozoa</taxon>
        <taxon>Platyhelminthes</taxon>
        <taxon>Monogenea</taxon>
        <taxon>Monopisthocotylea</taxon>
        <taxon>Dactylogyridea</taxon>
        <taxon>Ancyrocephalidae</taxon>
        <taxon>Cichlidogyrus</taxon>
    </lineage>
</organism>
<dbReference type="Proteomes" id="UP001626550">
    <property type="component" value="Unassembled WGS sequence"/>
</dbReference>
<accession>A0ABD2PYF6</accession>
<name>A0ABD2PYF6_9PLAT</name>
<dbReference type="AlphaFoldDB" id="A0ABD2PYF6"/>
<feature type="transmembrane region" description="Helical" evidence="1">
    <location>
        <begin position="12"/>
        <end position="29"/>
    </location>
</feature>
<evidence type="ECO:0000313" key="3">
    <source>
        <dbReference type="Proteomes" id="UP001626550"/>
    </source>
</evidence>
<keyword evidence="3" id="KW-1185">Reference proteome</keyword>
<sequence>MKSADKEKYLQWLIPFSFFSNAVINIISIRGDPNEILRRHDPRYDIRHRLYYARLYKENRTETPLPDPYSMLYRVAAASRGCQPGSGPWSARRNYHNSDTHWQNNLQHGSYICITCFTNFIRQENKSKFVSQ</sequence>
<gene>
    <name evidence="2" type="ORF">Ciccas_009027</name>
</gene>
<evidence type="ECO:0000313" key="2">
    <source>
        <dbReference type="EMBL" id="KAL3312379.1"/>
    </source>
</evidence>
<keyword evidence="1" id="KW-1133">Transmembrane helix</keyword>
<dbReference type="EMBL" id="JBJKFK010001722">
    <property type="protein sequence ID" value="KAL3312379.1"/>
    <property type="molecule type" value="Genomic_DNA"/>
</dbReference>